<dbReference type="RefSeq" id="WP_219158288.1">
    <property type="nucleotide sequence ID" value="NZ_JAHWGL010000021.1"/>
</dbReference>
<protein>
    <submittedName>
        <fullName evidence="2">Alpha/beta hydrolase</fullName>
    </submittedName>
</protein>
<evidence type="ECO:0000313" key="3">
    <source>
        <dbReference type="Proteomes" id="UP000826188"/>
    </source>
</evidence>
<dbReference type="EMBL" id="JAHWGL010000021">
    <property type="protein sequence ID" value="MBW3128456.1"/>
    <property type="molecule type" value="Genomic_DNA"/>
</dbReference>
<dbReference type="Proteomes" id="UP000826188">
    <property type="component" value="Unassembled WGS sequence"/>
</dbReference>
<feature type="domain" description="AB hydrolase-1" evidence="1">
    <location>
        <begin position="28"/>
        <end position="274"/>
    </location>
</feature>
<evidence type="ECO:0000259" key="1">
    <source>
        <dbReference type="Pfam" id="PF00561"/>
    </source>
</evidence>
<gene>
    <name evidence="2" type="ORF">KYK14_07830</name>
</gene>
<evidence type="ECO:0000313" key="2">
    <source>
        <dbReference type="EMBL" id="MBW3128456.1"/>
    </source>
</evidence>
<reference evidence="2 3" key="1">
    <citation type="submission" date="2021-07" db="EMBL/GenBank/DDBJ databases">
        <title>Hymenobacter profundi sp. nov., isolated from deep-sea water.</title>
        <authorList>
            <person name="Kim M.K."/>
        </authorList>
    </citation>
    <scope>NUCLEOTIDE SEQUENCE [LARGE SCALE GENOMIC DNA]</scope>
    <source>
        <strain evidence="2 3">M2</strain>
    </source>
</reference>
<dbReference type="InterPro" id="IPR000073">
    <property type="entry name" value="AB_hydrolase_1"/>
</dbReference>
<keyword evidence="2" id="KW-0378">Hydrolase</keyword>
<name>A0ABS6WZJ5_9BACT</name>
<dbReference type="Pfam" id="PF00561">
    <property type="entry name" value="Abhydrolase_1"/>
    <property type="match status" value="1"/>
</dbReference>
<dbReference type="PANTHER" id="PTHR43329">
    <property type="entry name" value="EPOXIDE HYDROLASE"/>
    <property type="match status" value="1"/>
</dbReference>
<accession>A0ABS6WZJ5</accession>
<proteinExistence type="predicted"/>
<dbReference type="GO" id="GO:0016787">
    <property type="term" value="F:hydrolase activity"/>
    <property type="evidence" value="ECO:0007669"/>
    <property type="project" value="UniProtKB-KW"/>
</dbReference>
<organism evidence="2 3">
    <name type="scientific">Hymenobacter profundi</name>
    <dbReference type="NCBI Taxonomy" id="1982110"/>
    <lineage>
        <taxon>Bacteria</taxon>
        <taxon>Pseudomonadati</taxon>
        <taxon>Bacteroidota</taxon>
        <taxon>Cytophagia</taxon>
        <taxon>Cytophagales</taxon>
        <taxon>Hymenobacteraceae</taxon>
        <taxon>Hymenobacter</taxon>
    </lineage>
</organism>
<comment type="caution">
    <text evidence="2">The sequence shown here is derived from an EMBL/GenBank/DDBJ whole genome shotgun (WGS) entry which is preliminary data.</text>
</comment>
<sequence>MTYLLEHYTVPTNGQQLHVVQCGPADGPLVVLLHGFPDFWYGWQQQLQALAEAGYRVWAPDQRGYNRSSKPPRIRDYRIEELAADVLGLLAAAGKEKATIVGHDWGAAVAWWLATHRPTFVERVAVLNVPHPAVLARALRHNGRQRRRSWYVFFFQLPRLPEWWLRRRHYKALRRVLQGTSRPGTFGHDDMAAYQAAWAQSHALRGMVNWYRAVRYQRRGAASATPITVPVRIIWGSKDVFLLPELAQQSLAYCEQGELFYLPEASHWVQHEEPARVNQLLLEFLEQPSRT</sequence>
<keyword evidence="3" id="KW-1185">Reference proteome</keyword>